<feature type="region of interest" description="Disordered" evidence="1">
    <location>
        <begin position="85"/>
        <end position="120"/>
    </location>
</feature>
<feature type="region of interest" description="Disordered" evidence="1">
    <location>
        <begin position="23"/>
        <end position="45"/>
    </location>
</feature>
<dbReference type="AlphaFoldDB" id="A0A383RIG3"/>
<name>A0A383RIG3_PAEAL</name>
<gene>
    <name evidence="3" type="ORF">PBLR_15059</name>
</gene>
<organism evidence="3 4">
    <name type="scientific">Paenibacillus alvei</name>
    <name type="common">Bacillus alvei</name>
    <dbReference type="NCBI Taxonomy" id="44250"/>
    <lineage>
        <taxon>Bacteria</taxon>
        <taxon>Bacillati</taxon>
        <taxon>Bacillota</taxon>
        <taxon>Bacilli</taxon>
        <taxon>Bacillales</taxon>
        <taxon>Paenibacillaceae</taxon>
        <taxon>Paenibacillus</taxon>
    </lineage>
</organism>
<reference evidence="4" key="1">
    <citation type="submission" date="2018-08" db="EMBL/GenBank/DDBJ databases">
        <authorList>
            <person name="Chevrot R."/>
        </authorList>
    </citation>
    <scope>NUCLEOTIDE SEQUENCE [LARGE SCALE GENOMIC DNA]</scope>
</reference>
<feature type="signal peptide" evidence="2">
    <location>
        <begin position="1"/>
        <end position="19"/>
    </location>
</feature>
<accession>A0A383RIG3</accession>
<evidence type="ECO:0000313" key="3">
    <source>
        <dbReference type="EMBL" id="SYX86633.1"/>
    </source>
</evidence>
<dbReference type="Proteomes" id="UP000304148">
    <property type="component" value="Chromosome"/>
</dbReference>
<sequence>MKKKLVLLLSAVLVVGMLAGCGDKKEDAAKQPETNTSTEANKDAAQVTLKDGDYHAESPEFDEKSGWKETMDITVKDGKITAVNWDGVHKDGGDSKKKQSQDGKYGMKAGGASSEWHEQAEKMEQELIAKQDPAAIAVNNEGKTDAVSGVSIHVGSFVKLAQEALAKAK</sequence>
<keyword evidence="2" id="KW-0732">Signal</keyword>
<evidence type="ECO:0000256" key="1">
    <source>
        <dbReference type="SAM" id="MobiDB-lite"/>
    </source>
</evidence>
<keyword evidence="3" id="KW-0449">Lipoprotein</keyword>
<evidence type="ECO:0000313" key="4">
    <source>
        <dbReference type="Proteomes" id="UP000304148"/>
    </source>
</evidence>
<dbReference type="Gene3D" id="3.90.1010.20">
    <property type="match status" value="1"/>
</dbReference>
<feature type="chain" id="PRO_5039400607" evidence="2">
    <location>
        <begin position="20"/>
        <end position="169"/>
    </location>
</feature>
<evidence type="ECO:0000256" key="2">
    <source>
        <dbReference type="SAM" id="SignalP"/>
    </source>
</evidence>
<feature type="region of interest" description="Disordered" evidence="1">
    <location>
        <begin position="50"/>
        <end position="69"/>
    </location>
</feature>
<dbReference type="RefSeq" id="WP_138188504.1">
    <property type="nucleotide sequence ID" value="NZ_LS992241.1"/>
</dbReference>
<feature type="compositionally biased region" description="Basic and acidic residues" evidence="1">
    <location>
        <begin position="87"/>
        <end position="101"/>
    </location>
</feature>
<protein>
    <submittedName>
        <fullName evidence="3">Lipoprotein</fullName>
    </submittedName>
</protein>
<proteinExistence type="predicted"/>
<dbReference type="EMBL" id="LS992241">
    <property type="protein sequence ID" value="SYX86633.1"/>
    <property type="molecule type" value="Genomic_DNA"/>
</dbReference>
<dbReference type="PROSITE" id="PS51257">
    <property type="entry name" value="PROKAR_LIPOPROTEIN"/>
    <property type="match status" value="1"/>
</dbReference>